<dbReference type="InterPro" id="IPR011579">
    <property type="entry name" value="ATPase_dom"/>
</dbReference>
<dbReference type="PANTHER" id="PTHR34704:SF1">
    <property type="entry name" value="ATPASE"/>
    <property type="match status" value="1"/>
</dbReference>
<name>A0ABQ6BD31_9BRAD</name>
<dbReference type="SUPFAM" id="SSF52980">
    <property type="entry name" value="Restriction endonuclease-like"/>
    <property type="match status" value="1"/>
</dbReference>
<reference evidence="4" key="1">
    <citation type="journal article" date="2019" name="Int. J. Syst. Evol. Microbiol.">
        <title>The Global Catalogue of Microorganisms (GCM) 10K type strain sequencing project: providing services to taxonomists for standard genome sequencing and annotation.</title>
        <authorList>
            <consortium name="The Broad Institute Genomics Platform"/>
            <consortium name="The Broad Institute Genome Sequencing Center for Infectious Disease"/>
            <person name="Wu L."/>
            <person name="Ma J."/>
        </authorList>
    </citation>
    <scope>NUCLEOTIDE SEQUENCE [LARGE SCALE GENOMIC DNA]</scope>
    <source>
        <strain evidence="4">NBRC 102520</strain>
    </source>
</reference>
<feature type="domain" description="DUF234" evidence="2">
    <location>
        <begin position="316"/>
        <end position="406"/>
    </location>
</feature>
<evidence type="ECO:0000313" key="3">
    <source>
        <dbReference type="EMBL" id="GLR92255.1"/>
    </source>
</evidence>
<sequence length="480" mass="54130">MTEFIGRGQDLEVLQREFDTRRASLVILYGRKRIGKSTLIQQASRSRLAIYFQATLIDDSLNLAALKEEISRVLGEDPVLEAISDWLGVLHYVARRAEQKKGLILALDEFPYLVGGNSALPSVMQKFWDSKVAEGGALKIVLCGSLISQMEELLAERNPLYGRKTLAREILPMPLREAAEFVPQWEPAHQIMLYSILGGIPYYLSLCDPPQSLAENVERLFLAPSAPLQDEPEFLLRSELNEPRRYASITAAIADGATKASEIVARVPGLKEVTQLSPYLVRLQQMRVIMRERSLDADEHARNHRYSLQDPLFKFWHRFIRPNLSALARGFGADVWVRNIQPLLNDYMGPAFETIARDHLRDHAQERFGVPASEIGRIWGSDFEIDVAGRLLDGSAVYGECKWENSTVGVSIRKHLEEAIAKIRYAEEARAKHLVFFARKGFSNELQEVANVDRGIQLIGLDELVRRSHPRPGGNSTPPL</sequence>
<proteinExistence type="predicted"/>
<dbReference type="InterPro" id="IPR011335">
    <property type="entry name" value="Restrct_endonuc-II-like"/>
</dbReference>
<dbReference type="SUPFAM" id="SSF52540">
    <property type="entry name" value="P-loop containing nucleoside triphosphate hydrolases"/>
    <property type="match status" value="1"/>
</dbReference>
<dbReference type="InterPro" id="IPR027417">
    <property type="entry name" value="P-loop_NTPase"/>
</dbReference>
<dbReference type="Gene3D" id="3.40.50.300">
    <property type="entry name" value="P-loop containing nucleotide triphosphate hydrolases"/>
    <property type="match status" value="1"/>
</dbReference>
<evidence type="ECO:0000259" key="1">
    <source>
        <dbReference type="Pfam" id="PF01637"/>
    </source>
</evidence>
<evidence type="ECO:0000313" key="4">
    <source>
        <dbReference type="Proteomes" id="UP001156905"/>
    </source>
</evidence>
<evidence type="ECO:0000259" key="2">
    <source>
        <dbReference type="Pfam" id="PF03008"/>
    </source>
</evidence>
<dbReference type="PANTHER" id="PTHR34704">
    <property type="entry name" value="ATPASE"/>
    <property type="match status" value="1"/>
</dbReference>
<feature type="domain" description="ATPase" evidence="1">
    <location>
        <begin position="4"/>
        <end position="205"/>
    </location>
</feature>
<keyword evidence="4" id="KW-1185">Reference proteome</keyword>
<dbReference type="Proteomes" id="UP001156905">
    <property type="component" value="Unassembled WGS sequence"/>
</dbReference>
<dbReference type="Pfam" id="PF01637">
    <property type="entry name" value="ATPase_2"/>
    <property type="match status" value="1"/>
</dbReference>
<comment type="caution">
    <text evidence="3">The sequence shown here is derived from an EMBL/GenBank/DDBJ whole genome shotgun (WGS) entry which is preliminary data.</text>
</comment>
<protein>
    <submittedName>
        <fullName evidence="3">ATPase AAA</fullName>
    </submittedName>
</protein>
<dbReference type="RefSeq" id="WP_284276252.1">
    <property type="nucleotide sequence ID" value="NZ_BSOW01000077.1"/>
</dbReference>
<organism evidence="3 4">
    <name type="scientific">Bradyrhizobium iriomotense</name>
    <dbReference type="NCBI Taxonomy" id="441950"/>
    <lineage>
        <taxon>Bacteria</taxon>
        <taxon>Pseudomonadati</taxon>
        <taxon>Pseudomonadota</taxon>
        <taxon>Alphaproteobacteria</taxon>
        <taxon>Hyphomicrobiales</taxon>
        <taxon>Nitrobacteraceae</taxon>
        <taxon>Bradyrhizobium</taxon>
    </lineage>
</organism>
<dbReference type="Pfam" id="PF03008">
    <property type="entry name" value="DUF234"/>
    <property type="match status" value="1"/>
</dbReference>
<gene>
    <name evidence="3" type="ORF">GCM10007857_89770</name>
</gene>
<dbReference type="EMBL" id="BSOW01000077">
    <property type="protein sequence ID" value="GLR92255.1"/>
    <property type="molecule type" value="Genomic_DNA"/>
</dbReference>
<dbReference type="InterPro" id="IPR004256">
    <property type="entry name" value="DUF234"/>
</dbReference>
<accession>A0ABQ6BD31</accession>